<reference evidence="4" key="1">
    <citation type="submission" date="2016-10" db="EMBL/GenBank/DDBJ databases">
        <authorList>
            <person name="Varghese N."/>
            <person name="Submissions S."/>
        </authorList>
    </citation>
    <scope>NUCLEOTIDE SEQUENCE [LARGE SCALE GENOMIC DNA]</scope>
    <source>
        <strain evidence="4">CECT 8338</strain>
    </source>
</reference>
<gene>
    <name evidence="3" type="ORF">SAMN05216210_2556</name>
</gene>
<dbReference type="EMBL" id="LT629787">
    <property type="protein sequence ID" value="SDU23222.1"/>
    <property type="molecule type" value="Genomic_DNA"/>
</dbReference>
<dbReference type="Proteomes" id="UP000243924">
    <property type="component" value="Chromosome I"/>
</dbReference>
<evidence type="ECO:0000313" key="4">
    <source>
        <dbReference type="Proteomes" id="UP000243924"/>
    </source>
</evidence>
<proteinExistence type="predicted"/>
<feature type="domain" description="Butirosin biosynthesis protein H N-terminal" evidence="1">
    <location>
        <begin position="10"/>
        <end position="141"/>
    </location>
</feature>
<dbReference type="Pfam" id="PF16169">
    <property type="entry name" value="DUF4872"/>
    <property type="match status" value="1"/>
</dbReference>
<dbReference type="Pfam" id="PF14399">
    <property type="entry name" value="BtrH_N"/>
    <property type="match status" value="1"/>
</dbReference>
<dbReference type="OrthoDB" id="4075615at2"/>
<dbReference type="STRING" id="1434072.SAMN05216210_2556"/>
<name>A0A1H2GUM3_9GAMM</name>
<dbReference type="RefSeq" id="WP_092387473.1">
    <property type="nucleotide sequence ID" value="NZ_LT629787.1"/>
</dbReference>
<feature type="domain" description="DUF4872" evidence="2">
    <location>
        <begin position="153"/>
        <end position="321"/>
    </location>
</feature>
<sequence>MTFQHTQSAHCESGAISALLTHHGLPISEPMAFGLSNALAFAYIPIVKLAGQPLIAYRLPPRFIIKNLCKRLGVQVGFHTFKDPLRAANALDDLLAANTPVGLQTSVYYLPYFPEEMRFHFNAHNLLVYGKQDKNYLVSDPIFEEPVQIAPRDLNKARFVRGPLAPKGLMYTIESVPQQLDYPRLIHDAIRKNVKVMTGAPLPIIGVRGIRYLAGKIERLKGTDQEQRLFLGHIVRMQEEIGTGGAGFRFIYASFLQEAANILGDQALADASENMTAVGDGWREFALLVAKQCKRDQPINRQVLADKLRACAEQENAAWQGLKGWVQATAKR</sequence>
<evidence type="ECO:0000259" key="1">
    <source>
        <dbReference type="Pfam" id="PF14399"/>
    </source>
</evidence>
<protein>
    <submittedName>
        <fullName evidence="3">Butirosin biosynthesis protein H, N-terminal</fullName>
    </submittedName>
</protein>
<accession>A0A1H2GUM3</accession>
<evidence type="ECO:0000313" key="3">
    <source>
        <dbReference type="EMBL" id="SDU23222.1"/>
    </source>
</evidence>
<dbReference type="InterPro" id="IPR032369">
    <property type="entry name" value="DUF4872"/>
</dbReference>
<dbReference type="InterPro" id="IPR026935">
    <property type="entry name" value="BtrH_N"/>
</dbReference>
<evidence type="ECO:0000259" key="2">
    <source>
        <dbReference type="Pfam" id="PF16169"/>
    </source>
</evidence>
<keyword evidence="4" id="KW-1185">Reference proteome</keyword>
<dbReference type="AlphaFoldDB" id="A0A1H2GUM3"/>
<organism evidence="3 4">
    <name type="scientific">Halopseudomonas salegens</name>
    <dbReference type="NCBI Taxonomy" id="1434072"/>
    <lineage>
        <taxon>Bacteria</taxon>
        <taxon>Pseudomonadati</taxon>
        <taxon>Pseudomonadota</taxon>
        <taxon>Gammaproteobacteria</taxon>
        <taxon>Pseudomonadales</taxon>
        <taxon>Pseudomonadaceae</taxon>
        <taxon>Halopseudomonas</taxon>
    </lineage>
</organism>